<reference evidence="3" key="1">
    <citation type="submission" date="2021-04" db="EMBL/GenBank/DDBJ databases">
        <title>Microbacterium tenobrionis sp. nov. and Microbacterium allomyrinae sp. nov., isolated from larvae of Tenobrio molitor and Allomyrina dichotoma, respectively.</title>
        <authorList>
            <person name="Lee S.D."/>
        </authorList>
    </citation>
    <scope>NUCLEOTIDE SEQUENCE</scope>
    <source>
        <strain evidence="3">BWT-G7</strain>
    </source>
</reference>
<protein>
    <submittedName>
        <fullName evidence="3">ABC transporter substrate-binding protein</fullName>
    </submittedName>
</protein>
<comment type="caution">
    <text evidence="3">The sequence shown here is derived from an EMBL/GenBank/DDBJ whole genome shotgun (WGS) entry which is preliminary data.</text>
</comment>
<accession>A0A9X1S436</accession>
<dbReference type="EMBL" id="JAGTTN010000003">
    <property type="protein sequence ID" value="MCC2032623.1"/>
    <property type="molecule type" value="Genomic_DNA"/>
</dbReference>
<evidence type="ECO:0000256" key="2">
    <source>
        <dbReference type="SAM" id="SignalP"/>
    </source>
</evidence>
<feature type="chain" id="PRO_5040924203" evidence="2">
    <location>
        <begin position="25"/>
        <end position="385"/>
    </location>
</feature>
<dbReference type="SUPFAM" id="SSF53850">
    <property type="entry name" value="Periplasmic binding protein-like II"/>
    <property type="match status" value="1"/>
</dbReference>
<proteinExistence type="predicted"/>
<dbReference type="PANTHER" id="PTHR30006">
    <property type="entry name" value="THIAMINE-BINDING PERIPLASMIC PROTEIN-RELATED"/>
    <property type="match status" value="1"/>
</dbReference>
<dbReference type="Gene3D" id="3.40.190.10">
    <property type="entry name" value="Periplasmic binding protein-like II"/>
    <property type="match status" value="2"/>
</dbReference>
<name>A0A9X1S436_9MICO</name>
<evidence type="ECO:0000313" key="3">
    <source>
        <dbReference type="EMBL" id="MCC2032623.1"/>
    </source>
</evidence>
<gene>
    <name evidence="3" type="ORF">KEC57_10580</name>
</gene>
<dbReference type="Proteomes" id="UP001139354">
    <property type="component" value="Unassembled WGS sequence"/>
</dbReference>
<keyword evidence="1 2" id="KW-0732">Signal</keyword>
<evidence type="ECO:0000256" key="1">
    <source>
        <dbReference type="ARBA" id="ARBA00022729"/>
    </source>
</evidence>
<evidence type="ECO:0000313" key="4">
    <source>
        <dbReference type="Proteomes" id="UP001139354"/>
    </source>
</evidence>
<dbReference type="RefSeq" id="WP_229384592.1">
    <property type="nucleotide sequence ID" value="NZ_JAGTTN010000003.1"/>
</dbReference>
<feature type="signal peptide" evidence="2">
    <location>
        <begin position="1"/>
        <end position="24"/>
    </location>
</feature>
<keyword evidence="4" id="KW-1185">Reference proteome</keyword>
<dbReference type="AlphaFoldDB" id="A0A9X1S436"/>
<dbReference type="Pfam" id="PF13343">
    <property type="entry name" value="SBP_bac_6"/>
    <property type="match status" value="1"/>
</dbReference>
<dbReference type="PROSITE" id="PS51257">
    <property type="entry name" value="PROKAR_LIPOPROTEIN"/>
    <property type="match status" value="1"/>
</dbReference>
<organism evidence="3 4">
    <name type="scientific">Microbacterium allomyrinae</name>
    <dbReference type="NCBI Taxonomy" id="2830666"/>
    <lineage>
        <taxon>Bacteria</taxon>
        <taxon>Bacillati</taxon>
        <taxon>Actinomycetota</taxon>
        <taxon>Actinomycetes</taxon>
        <taxon>Micrococcales</taxon>
        <taxon>Microbacteriaceae</taxon>
        <taxon>Microbacterium</taxon>
    </lineage>
</organism>
<sequence length="385" mass="40419">MPLRAPSRLLCLTAAGGLALSLLAGCSSTPEPEAAVSVAGLDAERAAVRDQLDELYAAAVGDGETTVGVTTLNAAAFDQPDAKGFGTVVALFEETFPEIDVVAIDVSSTPLAEKIAAEERSGSRASDVALSSIPELYQLQQDDRLADFIPAGADDLSDQENFRDPEGQAYEVSQGYTGLTFNTSELSAESVPTTLEELAEPEWKGRFRVLGPGQSQVQGAIALALYLEDEGVEEFDRDAFAAVAANGAVTNNQSTYAGGVASGEYDLSLFGPAVLSFTLKAQGQPLDFIDSDVTRANSVWTSVLENAPHPSAARLFAAFLLTQVAQEAISSGTYFNPTVNGVPENPLLSGITKPQQIPFDKVVEYTDRAAELAPSLYPDGAQNAG</sequence>